<reference evidence="3" key="1">
    <citation type="journal article" date="2021" name="J Fungi (Basel)">
        <title>Virulence traits and population genomics of the black yeast Aureobasidium melanogenum.</title>
        <authorList>
            <person name="Cernosa A."/>
            <person name="Sun X."/>
            <person name="Gostincar C."/>
            <person name="Fang C."/>
            <person name="Gunde-Cimerman N."/>
            <person name="Song Z."/>
        </authorList>
    </citation>
    <scope>NUCLEOTIDE SEQUENCE</scope>
    <source>
        <strain evidence="3">EXF-8016</strain>
    </source>
</reference>
<organism evidence="3 4">
    <name type="scientific">Aureobasidium melanogenum</name>
    <name type="common">Aureobasidium pullulans var. melanogenum</name>
    <dbReference type="NCBI Taxonomy" id="46634"/>
    <lineage>
        <taxon>Eukaryota</taxon>
        <taxon>Fungi</taxon>
        <taxon>Dikarya</taxon>
        <taxon>Ascomycota</taxon>
        <taxon>Pezizomycotina</taxon>
        <taxon>Dothideomycetes</taxon>
        <taxon>Dothideomycetidae</taxon>
        <taxon>Dothideales</taxon>
        <taxon>Saccotheciaceae</taxon>
        <taxon>Aureobasidium</taxon>
    </lineage>
</organism>
<dbReference type="InterPro" id="IPR027417">
    <property type="entry name" value="P-loop_NTPase"/>
</dbReference>
<dbReference type="PANTHER" id="PTHR36681">
    <property type="entry name" value="NUCLEAR GTPASE, GERMINAL CENTER-ASSOCIATED, TANDEM DUPLICATE 3"/>
    <property type="match status" value="1"/>
</dbReference>
<accession>A0A9P8KB15</accession>
<feature type="compositionally biased region" description="Polar residues" evidence="1">
    <location>
        <begin position="216"/>
        <end position="225"/>
    </location>
</feature>
<comment type="caution">
    <text evidence="3">The sequence shown here is derived from an EMBL/GenBank/DDBJ whole genome shotgun (WGS) entry which is preliminary data.</text>
</comment>
<proteinExistence type="predicted"/>
<dbReference type="Proteomes" id="UP000767238">
    <property type="component" value="Unassembled WGS sequence"/>
</dbReference>
<dbReference type="Pfam" id="PF00350">
    <property type="entry name" value="Dynamin_N"/>
    <property type="match status" value="1"/>
</dbReference>
<dbReference type="AlphaFoldDB" id="A0A9P8KB15"/>
<dbReference type="EMBL" id="JAHFYH010000009">
    <property type="protein sequence ID" value="KAH0228004.1"/>
    <property type="molecule type" value="Genomic_DNA"/>
</dbReference>
<dbReference type="OrthoDB" id="3598281at2759"/>
<protein>
    <recommendedName>
        <fullName evidence="2">Dynamin N-terminal domain-containing protein</fullName>
    </recommendedName>
</protein>
<evidence type="ECO:0000313" key="4">
    <source>
        <dbReference type="Proteomes" id="UP000767238"/>
    </source>
</evidence>
<dbReference type="CDD" id="cd00882">
    <property type="entry name" value="Ras_like_GTPase"/>
    <property type="match status" value="1"/>
</dbReference>
<reference evidence="3" key="2">
    <citation type="submission" date="2021-08" db="EMBL/GenBank/DDBJ databases">
        <authorList>
            <person name="Gostincar C."/>
            <person name="Sun X."/>
            <person name="Song Z."/>
            <person name="Gunde-Cimerman N."/>
        </authorList>
    </citation>
    <scope>NUCLEOTIDE SEQUENCE</scope>
    <source>
        <strain evidence="3">EXF-8016</strain>
    </source>
</reference>
<dbReference type="PANTHER" id="PTHR36681:SF3">
    <property type="entry name" value="NUCLEAR GTPASE, GERMINAL CENTER-ASSOCIATED, TANDEM DUPLICATE 3"/>
    <property type="match status" value="1"/>
</dbReference>
<evidence type="ECO:0000256" key="1">
    <source>
        <dbReference type="SAM" id="MobiDB-lite"/>
    </source>
</evidence>
<dbReference type="InterPro" id="IPR045063">
    <property type="entry name" value="Dynamin_N"/>
</dbReference>
<feature type="non-terminal residue" evidence="3">
    <location>
        <position position="1113"/>
    </location>
</feature>
<gene>
    <name evidence="3" type="ORF">KCV03_g2018</name>
</gene>
<dbReference type="SUPFAM" id="SSF52540">
    <property type="entry name" value="P-loop containing nucleoside triphosphate hydrolases"/>
    <property type="match status" value="1"/>
</dbReference>
<evidence type="ECO:0000313" key="3">
    <source>
        <dbReference type="EMBL" id="KAH0228004.1"/>
    </source>
</evidence>
<sequence length="1113" mass="123708">MATDVLHLLSSITTIEVGLISPGCIYSLASIDCTDALGLTSTQPTALTDEQLRTHSRALMRSVHPDRNSGRGDVTVAGAAGRRYSYQVILDIFSLLNGCTTRASSNTIIPTKADSTLVLNSAAAVSTGSAASNSSHGGGTPSKTPSTPSSAPRPGPFNPFKNSRNASSRAGGSQTTPSSTGRPGSFNPFNNGRNASSRSFPIVMSEPFSDKEKSNMDTALQSSRSAMPFIEEDDDIGSKIKSEVKTEANDRQSPLFEPHASVKRTAEDDISTVDSKKPKIFTESGPRAYGGGLVRQYTPGTKYNYLRHETIPDLEMNSDHHLGAIKTFLSNAKDAVIPALSPYVDEDKSIKDAHDWFKKNKSVPVLLPTRFALIGNSGSGKTSTLNNLLGKPDLANADASPESVTQSIQIFNHAIQGVEYQVEVAFLNTRAIKNLIVNSLNALATYVKRMAEGESEEDLEHVRLSAESSKQIIDDLFFHQNGLKSLDDAEEFLESRQLLPQDDEKITDEAAEPLYQAICERATSEGINLEQRSHVFAAKDVPEVRAKTAKFSERGGFAPTVSSICTKFHSSLLAQGIEIADLPGFTDTNENLRKTSNNYSENCQKVIFVADSSRCMTTPELESALRKIIKRRFAENVCLVLKGKEIVDKATNKWNKVELARLETMEKSLKIAKSQMNDDDETIQAQAKVQVQNIEREILEHRTNVRERYITAHFHQKKFQKGGKIRVILVANKCAEKYTLGLLGAILPYYMTGHPEVRAYMCETPSRDRVLAFIRLLENYIAKLRRMIVWTHGPKMPPQEAAMVIFQQYARWTVDDYMEPLDRALEAHKFSLSNRCKSMWVDGAQQKMEEWSKTYPPRTQGVFIRQGGRHNPRLKGSTEKKPQLVSWVEDLLAIAEDDVLNFDPLMQAIHNVQGVIGENISKTVDRIRYDLERLDTIRGANLDGVFEVFEDERKLCIRDIDRSIQELEKNLKSIVQKSVTDEPFSEDAAAFVKVAVKILDTAFKKFPPKTKNLTKERMGLIKNKVIGNEGPYKQMIQEVCANMSPLLEKWAADINTRCAAMHKELRDVLFKSFEGKKMSDARREQVGPAIRSALEKARVALQAELDGYAADVL</sequence>
<feature type="region of interest" description="Disordered" evidence="1">
    <location>
        <begin position="128"/>
        <end position="235"/>
    </location>
</feature>
<dbReference type="Gene3D" id="3.40.50.300">
    <property type="entry name" value="P-loop containing nucleotide triphosphate hydrolases"/>
    <property type="match status" value="2"/>
</dbReference>
<feature type="compositionally biased region" description="Polar residues" evidence="1">
    <location>
        <begin position="160"/>
        <end position="199"/>
    </location>
</feature>
<name>A0A9P8KB15_AURME</name>
<evidence type="ECO:0000259" key="2">
    <source>
        <dbReference type="Pfam" id="PF00350"/>
    </source>
</evidence>
<feature type="domain" description="Dynamin N-terminal" evidence="2">
    <location>
        <begin position="372"/>
        <end position="628"/>
    </location>
</feature>
<feature type="compositionally biased region" description="Low complexity" evidence="1">
    <location>
        <begin position="128"/>
        <end position="150"/>
    </location>
</feature>